<organism evidence="1 3">
    <name type="scientific">Medicago truncatula</name>
    <name type="common">Barrel medic</name>
    <name type="synonym">Medicago tribuloides</name>
    <dbReference type="NCBI Taxonomy" id="3880"/>
    <lineage>
        <taxon>Eukaryota</taxon>
        <taxon>Viridiplantae</taxon>
        <taxon>Streptophyta</taxon>
        <taxon>Embryophyta</taxon>
        <taxon>Tracheophyta</taxon>
        <taxon>Spermatophyta</taxon>
        <taxon>Magnoliopsida</taxon>
        <taxon>eudicotyledons</taxon>
        <taxon>Gunneridae</taxon>
        <taxon>Pentapetalae</taxon>
        <taxon>rosids</taxon>
        <taxon>fabids</taxon>
        <taxon>Fabales</taxon>
        <taxon>Fabaceae</taxon>
        <taxon>Papilionoideae</taxon>
        <taxon>50 kb inversion clade</taxon>
        <taxon>NPAAA clade</taxon>
        <taxon>Hologalegina</taxon>
        <taxon>IRL clade</taxon>
        <taxon>Trifolieae</taxon>
        <taxon>Medicago</taxon>
    </lineage>
</organism>
<reference evidence="1 3" key="1">
    <citation type="journal article" date="2011" name="Nature">
        <title>The Medicago genome provides insight into the evolution of rhizobial symbioses.</title>
        <authorList>
            <person name="Young N.D."/>
            <person name="Debelle F."/>
            <person name="Oldroyd G.E."/>
            <person name="Geurts R."/>
            <person name="Cannon S.B."/>
            <person name="Udvardi M.K."/>
            <person name="Benedito V.A."/>
            <person name="Mayer K.F."/>
            <person name="Gouzy J."/>
            <person name="Schoof H."/>
            <person name="Van de Peer Y."/>
            <person name="Proost S."/>
            <person name="Cook D.R."/>
            <person name="Meyers B.C."/>
            <person name="Spannagl M."/>
            <person name="Cheung F."/>
            <person name="De Mita S."/>
            <person name="Krishnakumar V."/>
            <person name="Gundlach H."/>
            <person name="Zhou S."/>
            <person name="Mudge J."/>
            <person name="Bharti A.K."/>
            <person name="Murray J.D."/>
            <person name="Naoumkina M.A."/>
            <person name="Rosen B."/>
            <person name="Silverstein K.A."/>
            <person name="Tang H."/>
            <person name="Rombauts S."/>
            <person name="Zhao P.X."/>
            <person name="Zhou P."/>
            <person name="Barbe V."/>
            <person name="Bardou P."/>
            <person name="Bechner M."/>
            <person name="Bellec A."/>
            <person name="Berger A."/>
            <person name="Berges H."/>
            <person name="Bidwell S."/>
            <person name="Bisseling T."/>
            <person name="Choisne N."/>
            <person name="Couloux A."/>
            <person name="Denny R."/>
            <person name="Deshpande S."/>
            <person name="Dai X."/>
            <person name="Doyle J.J."/>
            <person name="Dudez A.M."/>
            <person name="Farmer A.D."/>
            <person name="Fouteau S."/>
            <person name="Franken C."/>
            <person name="Gibelin C."/>
            <person name="Gish J."/>
            <person name="Goldstein S."/>
            <person name="Gonzalez A.J."/>
            <person name="Green P.J."/>
            <person name="Hallab A."/>
            <person name="Hartog M."/>
            <person name="Hua A."/>
            <person name="Humphray S.J."/>
            <person name="Jeong D.H."/>
            <person name="Jing Y."/>
            <person name="Jocker A."/>
            <person name="Kenton S.M."/>
            <person name="Kim D.J."/>
            <person name="Klee K."/>
            <person name="Lai H."/>
            <person name="Lang C."/>
            <person name="Lin S."/>
            <person name="Macmil S.L."/>
            <person name="Magdelenat G."/>
            <person name="Matthews L."/>
            <person name="McCorrison J."/>
            <person name="Monaghan E.L."/>
            <person name="Mun J.H."/>
            <person name="Najar F.Z."/>
            <person name="Nicholson C."/>
            <person name="Noirot C."/>
            <person name="O'Bleness M."/>
            <person name="Paule C.R."/>
            <person name="Poulain J."/>
            <person name="Prion F."/>
            <person name="Qin B."/>
            <person name="Qu C."/>
            <person name="Retzel E.F."/>
            <person name="Riddle C."/>
            <person name="Sallet E."/>
            <person name="Samain S."/>
            <person name="Samson N."/>
            <person name="Sanders I."/>
            <person name="Saurat O."/>
            <person name="Scarpelli C."/>
            <person name="Schiex T."/>
            <person name="Segurens B."/>
            <person name="Severin A.J."/>
            <person name="Sherrier D.J."/>
            <person name="Shi R."/>
            <person name="Sims S."/>
            <person name="Singer S.R."/>
            <person name="Sinharoy S."/>
            <person name="Sterck L."/>
            <person name="Viollet A."/>
            <person name="Wang B.B."/>
            <person name="Wang K."/>
            <person name="Wang M."/>
            <person name="Wang X."/>
            <person name="Warfsmann J."/>
            <person name="Weissenbach J."/>
            <person name="White D.D."/>
            <person name="White J.D."/>
            <person name="Wiley G.B."/>
            <person name="Wincker P."/>
            <person name="Xing Y."/>
            <person name="Yang L."/>
            <person name="Yao Z."/>
            <person name="Ying F."/>
            <person name="Zhai J."/>
            <person name="Zhou L."/>
            <person name="Zuber A."/>
            <person name="Denarie J."/>
            <person name="Dixon R.A."/>
            <person name="May G.D."/>
            <person name="Schwartz D.C."/>
            <person name="Rogers J."/>
            <person name="Quetier F."/>
            <person name="Town C.D."/>
            <person name="Roe B.A."/>
        </authorList>
    </citation>
    <scope>NUCLEOTIDE SEQUENCE [LARGE SCALE GENOMIC DNA]</scope>
    <source>
        <strain evidence="1">A17</strain>
        <strain evidence="2 3">cv. Jemalong A17</strain>
    </source>
</reference>
<dbReference type="AlphaFoldDB" id="G7J6J9"/>
<reference evidence="1 3" key="2">
    <citation type="journal article" date="2014" name="BMC Genomics">
        <title>An improved genome release (version Mt4.0) for the model legume Medicago truncatula.</title>
        <authorList>
            <person name="Tang H."/>
            <person name="Krishnakumar V."/>
            <person name="Bidwell S."/>
            <person name="Rosen B."/>
            <person name="Chan A."/>
            <person name="Zhou S."/>
            <person name="Gentzbittel L."/>
            <person name="Childs K.L."/>
            <person name="Yandell M."/>
            <person name="Gundlach H."/>
            <person name="Mayer K.F."/>
            <person name="Schwartz D.C."/>
            <person name="Town C.D."/>
        </authorList>
    </citation>
    <scope>GENOME REANNOTATION</scope>
    <source>
        <strain evidence="1">A17</strain>
        <strain evidence="2 3">cv. Jemalong A17</strain>
    </source>
</reference>
<evidence type="ECO:0000313" key="1">
    <source>
        <dbReference type="EMBL" id="AES74158.1"/>
    </source>
</evidence>
<name>G7J6J9_MEDTR</name>
<dbReference type="PaxDb" id="3880-AES74158"/>
<accession>G7J6J9</accession>
<evidence type="ECO:0000313" key="2">
    <source>
        <dbReference type="EnsemblPlants" id="AES74158"/>
    </source>
</evidence>
<reference evidence="2" key="3">
    <citation type="submission" date="2015-04" db="UniProtKB">
        <authorList>
            <consortium name="EnsemblPlants"/>
        </authorList>
    </citation>
    <scope>IDENTIFICATION</scope>
    <source>
        <strain evidence="2">cv. Jemalong A17</strain>
    </source>
</reference>
<sequence length="62" mass="7542">MTNLLIGRLKVNWKQIPNIMMKLYIETTYVLMDYIEDKQIALVWFYEDADQDVRQKAKLKNF</sequence>
<dbReference type="EMBL" id="CM001219">
    <property type="protein sequence ID" value="AES74158.1"/>
    <property type="molecule type" value="Genomic_DNA"/>
</dbReference>
<dbReference type="HOGENOM" id="CLU_2907460_0_0_1"/>
<gene>
    <name evidence="1" type="ordered locus">MTR_3g116460</name>
</gene>
<keyword evidence="3" id="KW-1185">Reference proteome</keyword>
<evidence type="ECO:0000313" key="3">
    <source>
        <dbReference type="Proteomes" id="UP000002051"/>
    </source>
</evidence>
<proteinExistence type="predicted"/>
<dbReference type="EnsemblPlants" id="AES74158">
    <property type="protein sequence ID" value="AES74158"/>
    <property type="gene ID" value="MTR_3g116460"/>
</dbReference>
<dbReference type="Proteomes" id="UP000002051">
    <property type="component" value="Chromosome 3"/>
</dbReference>
<protein>
    <submittedName>
        <fullName evidence="1">UDP-glycosyltransferase/trehalose-phosphatase family protein, putative</fullName>
    </submittedName>
</protein>